<organism evidence="13 14">
    <name type="scientific">Clavelina lepadiformis</name>
    <name type="common">Light-bulb sea squirt</name>
    <name type="synonym">Ascidia lepadiformis</name>
    <dbReference type="NCBI Taxonomy" id="159417"/>
    <lineage>
        <taxon>Eukaryota</taxon>
        <taxon>Metazoa</taxon>
        <taxon>Chordata</taxon>
        <taxon>Tunicata</taxon>
        <taxon>Ascidiacea</taxon>
        <taxon>Aplousobranchia</taxon>
        <taxon>Clavelinidae</taxon>
        <taxon>Clavelina</taxon>
    </lineage>
</organism>
<dbReference type="PROSITE" id="PS50892">
    <property type="entry name" value="V_SNARE"/>
    <property type="match status" value="1"/>
</dbReference>
<evidence type="ECO:0000256" key="5">
    <source>
        <dbReference type="ARBA" id="ARBA00023139"/>
    </source>
</evidence>
<comment type="subcellular location">
    <subcellularLocation>
        <location evidence="9">Cytoplasmic vesicle membrane</location>
        <topology evidence="9">Lipid-anchor</topology>
        <orientation evidence="9">Cytoplasmic side</orientation>
    </subcellularLocation>
    <subcellularLocation>
        <location evidence="1">Golgi apparatus membrane</location>
        <topology evidence="1">Lipid-anchor</topology>
        <orientation evidence="1">Cytoplasmic side</orientation>
    </subcellularLocation>
</comment>
<dbReference type="Pfam" id="PF13774">
    <property type="entry name" value="Longin"/>
    <property type="match status" value="1"/>
</dbReference>
<keyword evidence="3" id="KW-0488">Methylation</keyword>
<dbReference type="Gene3D" id="3.30.450.50">
    <property type="entry name" value="Longin domain"/>
    <property type="match status" value="1"/>
</dbReference>
<dbReference type="PROSITE" id="PS50859">
    <property type="entry name" value="LONGIN"/>
    <property type="match status" value="1"/>
</dbReference>
<dbReference type="PANTHER" id="PTHR45806:SF1">
    <property type="entry name" value="SYNAPTOBREVIN HOMOLOG YKT6"/>
    <property type="match status" value="1"/>
</dbReference>
<comment type="caution">
    <text evidence="13">The sequence shown here is derived from an EMBL/GenBank/DDBJ whole genome shotgun (WGS) entry which is preliminary data.</text>
</comment>
<dbReference type="PANTHER" id="PTHR45806">
    <property type="entry name" value="SYNAPTOBREVIN HOMOLOG YKT6"/>
    <property type="match status" value="1"/>
</dbReference>
<accession>A0ABP0GAJ1</accession>
<dbReference type="SMART" id="SM01270">
    <property type="entry name" value="Longin"/>
    <property type="match status" value="1"/>
</dbReference>
<evidence type="ECO:0000256" key="4">
    <source>
        <dbReference type="ARBA" id="ARBA00023136"/>
    </source>
</evidence>
<keyword evidence="10" id="KW-0175">Coiled coil</keyword>
<dbReference type="Proteomes" id="UP001642483">
    <property type="component" value="Unassembled WGS sequence"/>
</dbReference>
<keyword evidence="14" id="KW-1185">Reference proteome</keyword>
<evidence type="ECO:0008006" key="15">
    <source>
        <dbReference type="Google" id="ProtNLM"/>
    </source>
</evidence>
<evidence type="ECO:0000256" key="3">
    <source>
        <dbReference type="ARBA" id="ARBA00022481"/>
    </source>
</evidence>
<proteinExistence type="inferred from homology"/>
<dbReference type="SUPFAM" id="SSF58038">
    <property type="entry name" value="SNARE fusion complex"/>
    <property type="match status" value="1"/>
</dbReference>
<evidence type="ECO:0000259" key="12">
    <source>
        <dbReference type="PROSITE" id="PS50892"/>
    </source>
</evidence>
<evidence type="ECO:0000313" key="13">
    <source>
        <dbReference type="EMBL" id="CAK8688823.1"/>
    </source>
</evidence>
<evidence type="ECO:0000256" key="7">
    <source>
        <dbReference type="ARBA" id="ARBA00023289"/>
    </source>
</evidence>
<evidence type="ECO:0000256" key="9">
    <source>
        <dbReference type="ARBA" id="ARBA00025701"/>
    </source>
</evidence>
<gene>
    <name evidence="13" type="ORF">CVLEPA_LOCUS20792</name>
</gene>
<keyword evidence="4" id="KW-0472">Membrane</keyword>
<protein>
    <recommendedName>
        <fullName evidence="15">Synaptobrevin homolog YKT6</fullName>
    </recommendedName>
</protein>
<name>A0ABP0GAJ1_CLALP</name>
<dbReference type="EMBL" id="CAWYQH010000108">
    <property type="protein sequence ID" value="CAK8688823.1"/>
    <property type="molecule type" value="Genomic_DNA"/>
</dbReference>
<reference evidence="13 14" key="1">
    <citation type="submission" date="2024-02" db="EMBL/GenBank/DDBJ databases">
        <authorList>
            <person name="Daric V."/>
            <person name="Darras S."/>
        </authorList>
    </citation>
    <scope>NUCLEOTIDE SEQUENCE [LARGE SCALE GENOMIC DNA]</scope>
</reference>
<comment type="similarity">
    <text evidence="2">Belongs to the synaptobrevin family.</text>
</comment>
<feature type="domain" description="V-SNARE coiled-coil homology" evidence="12">
    <location>
        <begin position="139"/>
        <end position="196"/>
    </location>
</feature>
<sequence length="200" mass="23034">MVKLFSMSLLYKGPAVVIPLTSTYDLMSFNYFQRKSIQEFMTFTTQIITERTQTGQRQSVKEQEYLCHVYVREDRLTGVIIADQDYPRRVAFTILSKACEDFASKVPSKDWPYGQQANIQYNGLEPMLLKYQDPKEADAMTRVQAELDETKIVLHGTMESLLQRGEKLDDLVAKSDALSLQSKTFYKQAKKANSWCCVIQ</sequence>
<evidence type="ECO:0000256" key="1">
    <source>
        <dbReference type="ARBA" id="ARBA00004444"/>
    </source>
</evidence>
<dbReference type="InterPro" id="IPR011012">
    <property type="entry name" value="Longin-like_dom_sf"/>
</dbReference>
<dbReference type="InterPro" id="IPR010908">
    <property type="entry name" value="Longin_dom"/>
</dbReference>
<keyword evidence="5" id="KW-0564">Palmitate</keyword>
<keyword evidence="6" id="KW-0449">Lipoprotein</keyword>
<evidence type="ECO:0000256" key="8">
    <source>
        <dbReference type="ARBA" id="ARBA00025256"/>
    </source>
</evidence>
<comment type="function">
    <text evidence="8">Vesicular soluble NSF attachment protein receptor (v-SNARE) mediating vesicle docking and fusion to a specific acceptor cellular compartment. Functions in endoplasmic reticulum to Golgi transport; as part of a SNARE complex composed of GOSR1, GOSR2 and STX5. Functions in early/recycling endosome to TGN transport; as part of a SNARE complex composed of BET1L, GOSR1 and STX5. Has a S-palmitoyl transferase activity.</text>
</comment>
<dbReference type="CDD" id="cd14824">
    <property type="entry name" value="Longin"/>
    <property type="match status" value="1"/>
</dbReference>
<dbReference type="InterPro" id="IPR042855">
    <property type="entry name" value="V_SNARE_CC"/>
</dbReference>
<keyword evidence="7" id="KW-0636">Prenylation</keyword>
<feature type="domain" description="Longin" evidence="11">
    <location>
        <begin position="9"/>
        <end position="125"/>
    </location>
</feature>
<evidence type="ECO:0000313" key="14">
    <source>
        <dbReference type="Proteomes" id="UP001642483"/>
    </source>
</evidence>
<evidence type="ECO:0000256" key="2">
    <source>
        <dbReference type="ARBA" id="ARBA00008025"/>
    </source>
</evidence>
<evidence type="ECO:0000256" key="10">
    <source>
        <dbReference type="PROSITE-ProRule" id="PRU00290"/>
    </source>
</evidence>
<dbReference type="InterPro" id="IPR045848">
    <property type="entry name" value="R-SNARE_YKT6"/>
</dbReference>
<evidence type="ECO:0000256" key="6">
    <source>
        <dbReference type="ARBA" id="ARBA00023288"/>
    </source>
</evidence>
<dbReference type="Gene3D" id="1.20.5.110">
    <property type="match status" value="1"/>
</dbReference>
<dbReference type="CDD" id="cd15867">
    <property type="entry name" value="R-SNARE_YKT6"/>
    <property type="match status" value="1"/>
</dbReference>
<dbReference type="SUPFAM" id="SSF64356">
    <property type="entry name" value="SNARE-like"/>
    <property type="match status" value="1"/>
</dbReference>
<dbReference type="Pfam" id="PF00957">
    <property type="entry name" value="Synaptobrevin"/>
    <property type="match status" value="1"/>
</dbReference>
<evidence type="ECO:0000259" key="11">
    <source>
        <dbReference type="PROSITE" id="PS50859"/>
    </source>
</evidence>